<reference evidence="3 4" key="1">
    <citation type="submission" date="2024-05" db="EMBL/GenBank/DDBJ databases">
        <title>Neorhizobium sp. Rsf11, a plant growth promoting and heavy metal resistant PAH-degrader.</title>
        <authorList>
            <person name="Golubev S.N."/>
            <person name="Muratova A.Y."/>
            <person name="Markelova M.I."/>
        </authorList>
    </citation>
    <scope>NUCLEOTIDE SEQUENCE [LARGE SCALE GENOMIC DNA]</scope>
    <source>
        <strain evidence="3 4">Rsf11</strain>
    </source>
</reference>
<dbReference type="RefSeq" id="WP_348864930.1">
    <property type="nucleotide sequence ID" value="NZ_JBEAAL010000091.1"/>
</dbReference>
<feature type="domain" description="NapC/NirT cytochrome c N-terminal" evidence="2">
    <location>
        <begin position="21"/>
        <end position="54"/>
    </location>
</feature>
<organism evidence="3 4">
    <name type="scientific">Neorhizobium phenanthreniclasticum</name>
    <dbReference type="NCBI Taxonomy" id="3157917"/>
    <lineage>
        <taxon>Bacteria</taxon>
        <taxon>Pseudomonadati</taxon>
        <taxon>Pseudomonadota</taxon>
        <taxon>Alphaproteobacteria</taxon>
        <taxon>Hyphomicrobiales</taxon>
        <taxon>Rhizobiaceae</taxon>
        <taxon>Rhizobium/Agrobacterium group</taxon>
        <taxon>Neorhizobium</taxon>
    </lineage>
</organism>
<keyword evidence="1" id="KW-0812">Transmembrane</keyword>
<protein>
    <submittedName>
        <fullName evidence="3">NapC/NirT family cytochrome c</fullName>
    </submittedName>
</protein>
<evidence type="ECO:0000259" key="2">
    <source>
        <dbReference type="Pfam" id="PF03264"/>
    </source>
</evidence>
<dbReference type="Proteomes" id="UP001496627">
    <property type="component" value="Unassembled WGS sequence"/>
</dbReference>
<evidence type="ECO:0000313" key="3">
    <source>
        <dbReference type="EMBL" id="MEQ1409869.1"/>
    </source>
</evidence>
<evidence type="ECO:0000313" key="4">
    <source>
        <dbReference type="Proteomes" id="UP001496627"/>
    </source>
</evidence>
<keyword evidence="1" id="KW-0472">Membrane</keyword>
<sequence>MGRIKNLAAWIWKILSTPAGTLSLAFLTLGGFVGGVIFWGAFNTALELTNTEKF</sequence>
<keyword evidence="4" id="KW-1185">Reference proteome</keyword>
<gene>
    <name evidence="3" type="ORF">ABK249_33850</name>
</gene>
<comment type="caution">
    <text evidence="3">The sequence shown here is derived from an EMBL/GenBank/DDBJ whole genome shotgun (WGS) entry which is preliminary data.</text>
</comment>
<evidence type="ECO:0000256" key="1">
    <source>
        <dbReference type="SAM" id="Phobius"/>
    </source>
</evidence>
<dbReference type="Pfam" id="PF03264">
    <property type="entry name" value="Cytochrom_NNT"/>
    <property type="match status" value="1"/>
</dbReference>
<dbReference type="EMBL" id="JBEAAL010000091">
    <property type="protein sequence ID" value="MEQ1409869.1"/>
    <property type="molecule type" value="Genomic_DNA"/>
</dbReference>
<proteinExistence type="predicted"/>
<feature type="transmembrane region" description="Helical" evidence="1">
    <location>
        <begin position="21"/>
        <end position="42"/>
    </location>
</feature>
<keyword evidence="1" id="KW-1133">Transmembrane helix</keyword>
<feature type="non-terminal residue" evidence="3">
    <location>
        <position position="54"/>
    </location>
</feature>
<accession>A0ABV0MD85</accession>
<dbReference type="InterPro" id="IPR005126">
    <property type="entry name" value="NapC/NirT_cyt_c_N"/>
</dbReference>
<name>A0ABV0MD85_9HYPH</name>